<dbReference type="EMBL" id="FNIR01000005">
    <property type="protein sequence ID" value="SDO44025.1"/>
    <property type="molecule type" value="Genomic_DNA"/>
</dbReference>
<dbReference type="SUPFAM" id="SSF54593">
    <property type="entry name" value="Glyoxalase/Bleomycin resistance protein/Dihydroxybiphenyl dioxygenase"/>
    <property type="match status" value="1"/>
</dbReference>
<dbReference type="Proteomes" id="UP000199088">
    <property type="component" value="Unassembled WGS sequence"/>
</dbReference>
<dbReference type="OrthoDB" id="6624781at2"/>
<proteinExistence type="predicted"/>
<evidence type="ECO:0000256" key="1">
    <source>
        <dbReference type="ARBA" id="ARBA00023251"/>
    </source>
</evidence>
<keyword evidence="1" id="KW-0046">Antibiotic resistance</keyword>
<dbReference type="RefSeq" id="WP_091244041.1">
    <property type="nucleotide sequence ID" value="NZ_FNIR01000005.1"/>
</dbReference>
<accession>A0A1H0JJQ2</accession>
<evidence type="ECO:0008006" key="4">
    <source>
        <dbReference type="Google" id="ProtNLM"/>
    </source>
</evidence>
<dbReference type="CDD" id="cd08349">
    <property type="entry name" value="BLMA_like"/>
    <property type="match status" value="1"/>
</dbReference>
<dbReference type="Gene3D" id="3.10.180.10">
    <property type="entry name" value="2,3-Dihydroxybiphenyl 1,2-Dioxygenase, domain 1"/>
    <property type="match status" value="1"/>
</dbReference>
<gene>
    <name evidence="2" type="ORF">SAMN05660199_01998</name>
</gene>
<sequence>MTDARACPILPVTDLDRALAHYAALGCTVSRHDVTYGFAALAGVELHLSVVADHDPLRTASAVFLHVPDADDLARRWADVPRTGEPVDTDYGIREGWHIDPDGNLLRFGSPLPSTR</sequence>
<keyword evidence="3" id="KW-1185">Reference proteome</keyword>
<dbReference type="STRING" id="1052260.SAMN05660199_01998"/>
<dbReference type="InterPro" id="IPR029068">
    <property type="entry name" value="Glyas_Bleomycin-R_OHBP_Dase"/>
</dbReference>
<dbReference type="InterPro" id="IPR000335">
    <property type="entry name" value="Bleomycin-R"/>
</dbReference>
<dbReference type="GO" id="GO:0046677">
    <property type="term" value="P:response to antibiotic"/>
    <property type="evidence" value="ECO:0007669"/>
    <property type="project" value="UniProtKB-KW"/>
</dbReference>
<evidence type="ECO:0000313" key="2">
    <source>
        <dbReference type="EMBL" id="SDO44025.1"/>
    </source>
</evidence>
<protein>
    <recommendedName>
        <fullName evidence="4">Glyoxalase-like domain-containing protein</fullName>
    </recommendedName>
</protein>
<reference evidence="3" key="1">
    <citation type="submission" date="2016-10" db="EMBL/GenBank/DDBJ databases">
        <authorList>
            <person name="Varghese N."/>
            <person name="Submissions S."/>
        </authorList>
    </citation>
    <scope>NUCLEOTIDE SEQUENCE [LARGE SCALE GENOMIC DNA]</scope>
    <source>
        <strain evidence="3">DSM 45843</strain>
    </source>
</reference>
<organism evidence="2 3">
    <name type="scientific">Klenkia soli</name>
    <dbReference type="NCBI Taxonomy" id="1052260"/>
    <lineage>
        <taxon>Bacteria</taxon>
        <taxon>Bacillati</taxon>
        <taxon>Actinomycetota</taxon>
        <taxon>Actinomycetes</taxon>
        <taxon>Geodermatophilales</taxon>
        <taxon>Geodermatophilaceae</taxon>
        <taxon>Klenkia</taxon>
    </lineage>
</organism>
<name>A0A1H0JJQ2_9ACTN</name>
<evidence type="ECO:0000313" key="3">
    <source>
        <dbReference type="Proteomes" id="UP000199088"/>
    </source>
</evidence>
<dbReference type="AlphaFoldDB" id="A0A1H0JJQ2"/>